<comment type="subcellular location">
    <subcellularLocation>
        <location evidence="1">Cell membrane</location>
        <topology evidence="1">Multi-pass membrane protein</topology>
    </subcellularLocation>
</comment>
<keyword evidence="5 7" id="KW-1133">Transmembrane helix</keyword>
<comment type="similarity">
    <text evidence="2">Belongs to the EamA transporter family.</text>
</comment>
<reference evidence="9 10" key="1">
    <citation type="submission" date="2021-03" db="EMBL/GenBank/DDBJ databases">
        <title>Genomic Encyclopedia of Type Strains, Phase IV (KMG-IV): sequencing the most valuable type-strain genomes for metagenomic binning, comparative biology and taxonomic classification.</title>
        <authorList>
            <person name="Goeker M."/>
        </authorList>
    </citation>
    <scope>NUCLEOTIDE SEQUENCE [LARGE SCALE GENOMIC DNA]</scope>
    <source>
        <strain evidence="9 10">DSM 24738</strain>
    </source>
</reference>
<evidence type="ECO:0000313" key="10">
    <source>
        <dbReference type="Proteomes" id="UP001519343"/>
    </source>
</evidence>
<feature type="transmembrane region" description="Helical" evidence="7">
    <location>
        <begin position="147"/>
        <end position="170"/>
    </location>
</feature>
<dbReference type="EMBL" id="JAGGKT010000009">
    <property type="protein sequence ID" value="MBP1933012.1"/>
    <property type="molecule type" value="Genomic_DNA"/>
</dbReference>
<sequence>MVSAMKSPYFFATLTAIFMGHNMVLIKSLLFTIDPLILAFLRMFLVAITLAIICYIGFGLVRPNKQQWISLLVISFLGVFLHQITLALGLAYSQTTNSALIMGLNPLTSTLLGALMLKEVLFRRHYIGIFLGFIGICFIVFRDFSSFSFSIGDILIFISMATQALSFVYIRRLANSMHVIPITAYMYILGSIMLLVVPVTRDMGVVLTFAGFTWIKIMLSSVVLTAFAFILWNNCIQQLGVGASSIFLNLNTVTALFGAVVYLGEELLLQHILGFLFISAGIGIATHHKKGKKEKRPSTIIEQSV</sequence>
<dbReference type="InterPro" id="IPR000620">
    <property type="entry name" value="EamA_dom"/>
</dbReference>
<keyword evidence="10" id="KW-1185">Reference proteome</keyword>
<keyword evidence="3" id="KW-1003">Cell membrane</keyword>
<keyword evidence="6 7" id="KW-0472">Membrane</keyword>
<keyword evidence="4 7" id="KW-0812">Transmembrane</keyword>
<dbReference type="PANTHER" id="PTHR32322:SF18">
    <property type="entry name" value="S-ADENOSYLMETHIONINE_S-ADENOSYLHOMOCYSTEINE TRANSPORTER"/>
    <property type="match status" value="1"/>
</dbReference>
<feature type="transmembrane region" description="Helical" evidence="7">
    <location>
        <begin position="9"/>
        <end position="30"/>
    </location>
</feature>
<feature type="transmembrane region" description="Helical" evidence="7">
    <location>
        <begin position="268"/>
        <end position="286"/>
    </location>
</feature>
<feature type="transmembrane region" description="Helical" evidence="7">
    <location>
        <begin position="68"/>
        <end position="92"/>
    </location>
</feature>
<gene>
    <name evidence="9" type="ORF">J2Z37_003023</name>
</gene>
<evidence type="ECO:0000256" key="6">
    <source>
        <dbReference type="ARBA" id="ARBA00023136"/>
    </source>
</evidence>
<feature type="transmembrane region" description="Helical" evidence="7">
    <location>
        <begin position="182"/>
        <end position="200"/>
    </location>
</feature>
<evidence type="ECO:0000256" key="2">
    <source>
        <dbReference type="ARBA" id="ARBA00007362"/>
    </source>
</evidence>
<feature type="domain" description="EamA" evidence="8">
    <location>
        <begin position="151"/>
        <end position="284"/>
    </location>
</feature>
<evidence type="ECO:0000256" key="3">
    <source>
        <dbReference type="ARBA" id="ARBA00022475"/>
    </source>
</evidence>
<evidence type="ECO:0000256" key="5">
    <source>
        <dbReference type="ARBA" id="ARBA00022989"/>
    </source>
</evidence>
<dbReference type="InterPro" id="IPR037185">
    <property type="entry name" value="EmrE-like"/>
</dbReference>
<feature type="transmembrane region" description="Helical" evidence="7">
    <location>
        <begin position="98"/>
        <end position="117"/>
    </location>
</feature>
<dbReference type="Pfam" id="PF00892">
    <property type="entry name" value="EamA"/>
    <property type="match status" value="2"/>
</dbReference>
<dbReference type="SUPFAM" id="SSF103481">
    <property type="entry name" value="Multidrug resistance efflux transporter EmrE"/>
    <property type="match status" value="2"/>
</dbReference>
<evidence type="ECO:0000256" key="7">
    <source>
        <dbReference type="SAM" id="Phobius"/>
    </source>
</evidence>
<name>A0ABS4GSA7_9BACL</name>
<feature type="transmembrane region" description="Helical" evidence="7">
    <location>
        <begin position="36"/>
        <end position="61"/>
    </location>
</feature>
<feature type="transmembrane region" description="Helical" evidence="7">
    <location>
        <begin position="206"/>
        <end position="232"/>
    </location>
</feature>
<protein>
    <submittedName>
        <fullName evidence="9">Drug/metabolite transporter (DMT)-like permease</fullName>
    </submittedName>
</protein>
<dbReference type="Proteomes" id="UP001519343">
    <property type="component" value="Unassembled WGS sequence"/>
</dbReference>
<accession>A0ABS4GSA7</accession>
<organism evidence="9 10">
    <name type="scientific">Ammoniphilus resinae</name>
    <dbReference type="NCBI Taxonomy" id="861532"/>
    <lineage>
        <taxon>Bacteria</taxon>
        <taxon>Bacillati</taxon>
        <taxon>Bacillota</taxon>
        <taxon>Bacilli</taxon>
        <taxon>Bacillales</taxon>
        <taxon>Paenibacillaceae</taxon>
        <taxon>Aneurinibacillus group</taxon>
        <taxon>Ammoniphilus</taxon>
    </lineage>
</organism>
<comment type="caution">
    <text evidence="9">The sequence shown here is derived from an EMBL/GenBank/DDBJ whole genome shotgun (WGS) entry which is preliminary data.</text>
</comment>
<feature type="transmembrane region" description="Helical" evidence="7">
    <location>
        <begin position="124"/>
        <end position="141"/>
    </location>
</feature>
<dbReference type="PANTHER" id="PTHR32322">
    <property type="entry name" value="INNER MEMBRANE TRANSPORTER"/>
    <property type="match status" value="1"/>
</dbReference>
<evidence type="ECO:0000259" key="8">
    <source>
        <dbReference type="Pfam" id="PF00892"/>
    </source>
</evidence>
<evidence type="ECO:0000256" key="1">
    <source>
        <dbReference type="ARBA" id="ARBA00004651"/>
    </source>
</evidence>
<evidence type="ECO:0000313" key="9">
    <source>
        <dbReference type="EMBL" id="MBP1933012.1"/>
    </source>
</evidence>
<dbReference type="InterPro" id="IPR050638">
    <property type="entry name" value="AA-Vitamin_Transporters"/>
</dbReference>
<feature type="domain" description="EamA" evidence="8">
    <location>
        <begin position="9"/>
        <end position="140"/>
    </location>
</feature>
<evidence type="ECO:0000256" key="4">
    <source>
        <dbReference type="ARBA" id="ARBA00022692"/>
    </source>
</evidence>
<proteinExistence type="inferred from homology"/>
<feature type="transmembrane region" description="Helical" evidence="7">
    <location>
        <begin position="239"/>
        <end position="262"/>
    </location>
</feature>